<proteinExistence type="predicted"/>
<gene>
    <name evidence="2" type="ORF">RhiirA5_415959</name>
</gene>
<dbReference type="EMBL" id="LLXJ01000479">
    <property type="protein sequence ID" value="PKC09209.1"/>
    <property type="molecule type" value="Genomic_DNA"/>
</dbReference>
<sequence>MSTYTLFTTTKSLPSFNNYRTMKFFFAIILILAVIVTVQSAPLQLDNVALQKREAGGYRGGAAQKREAEAGGYRGGAAQK</sequence>
<organism evidence="2 3">
    <name type="scientific">Rhizophagus irregularis</name>
    <dbReference type="NCBI Taxonomy" id="588596"/>
    <lineage>
        <taxon>Eukaryota</taxon>
        <taxon>Fungi</taxon>
        <taxon>Fungi incertae sedis</taxon>
        <taxon>Mucoromycota</taxon>
        <taxon>Glomeromycotina</taxon>
        <taxon>Glomeromycetes</taxon>
        <taxon>Glomerales</taxon>
        <taxon>Glomeraceae</taxon>
        <taxon>Rhizophagus</taxon>
    </lineage>
</organism>
<evidence type="ECO:0000256" key="1">
    <source>
        <dbReference type="SAM" id="MobiDB-lite"/>
    </source>
</evidence>
<feature type="non-terminal residue" evidence="2">
    <location>
        <position position="80"/>
    </location>
</feature>
<evidence type="ECO:0000313" key="3">
    <source>
        <dbReference type="Proteomes" id="UP000232722"/>
    </source>
</evidence>
<feature type="region of interest" description="Disordered" evidence="1">
    <location>
        <begin position="57"/>
        <end position="80"/>
    </location>
</feature>
<protein>
    <submittedName>
        <fullName evidence="2">Uncharacterized protein</fullName>
    </submittedName>
</protein>
<dbReference type="AlphaFoldDB" id="A0A2N0PQZ6"/>
<dbReference type="VEuPathDB" id="FungiDB:FUN_012129"/>
<comment type="caution">
    <text evidence="2">The sequence shown here is derived from an EMBL/GenBank/DDBJ whole genome shotgun (WGS) entry which is preliminary data.</text>
</comment>
<evidence type="ECO:0000313" key="2">
    <source>
        <dbReference type="EMBL" id="PKC09209.1"/>
    </source>
</evidence>
<dbReference type="VEuPathDB" id="FungiDB:RhiirFUN_016340"/>
<dbReference type="Proteomes" id="UP000232722">
    <property type="component" value="Unassembled WGS sequence"/>
</dbReference>
<name>A0A2N0PQZ6_9GLOM</name>
<accession>A0A2N0PQZ6</accession>
<reference evidence="2 3" key="2">
    <citation type="submission" date="2017-09" db="EMBL/GenBank/DDBJ databases">
        <title>Extensive intraspecific genome diversity in a model arbuscular mycorrhizal fungus.</title>
        <authorList>
            <person name="Chen E.C."/>
            <person name="Morin E."/>
            <person name="Beaudet D."/>
            <person name="Noel J."/>
            <person name="Ndikumana S."/>
            <person name="Charron P."/>
            <person name="St-Onge C."/>
            <person name="Giorgi J."/>
            <person name="Grigoriev I.V."/>
            <person name="Roux C."/>
            <person name="Martin F.M."/>
            <person name="Corradi N."/>
        </authorList>
    </citation>
    <scope>NUCLEOTIDE SEQUENCE [LARGE SCALE GENOMIC DNA]</scope>
    <source>
        <strain evidence="2 3">A5</strain>
    </source>
</reference>
<reference evidence="2 3" key="1">
    <citation type="submission" date="2016-04" db="EMBL/GenBank/DDBJ databases">
        <title>Genome analyses suggest a sexual origin of heterokaryosis in a supposedly ancient asexual fungus.</title>
        <authorList>
            <person name="Ropars J."/>
            <person name="Sedzielewska K."/>
            <person name="Noel J."/>
            <person name="Charron P."/>
            <person name="Farinelli L."/>
            <person name="Marton T."/>
            <person name="Kruger M."/>
            <person name="Pelin A."/>
            <person name="Brachmann A."/>
            <person name="Corradi N."/>
        </authorList>
    </citation>
    <scope>NUCLEOTIDE SEQUENCE [LARGE SCALE GENOMIC DNA]</scope>
    <source>
        <strain evidence="2 3">A5</strain>
    </source>
</reference>